<protein>
    <submittedName>
        <fullName evidence="1">Uncharacterized protein</fullName>
    </submittedName>
</protein>
<feature type="non-terminal residue" evidence="1">
    <location>
        <position position="48"/>
    </location>
</feature>
<proteinExistence type="predicted"/>
<sequence length="48" mass="5853">MVRKLEFYEESASQWYDRINAKDKELHGELMNDLINKPHQYVDIVTKR</sequence>
<evidence type="ECO:0000313" key="1">
    <source>
        <dbReference type="EMBL" id="KKL96704.1"/>
    </source>
</evidence>
<dbReference type="EMBL" id="LAZR01018361">
    <property type="protein sequence ID" value="KKL96704.1"/>
    <property type="molecule type" value="Genomic_DNA"/>
</dbReference>
<accession>A0A0F9GCZ6</accession>
<gene>
    <name evidence="1" type="ORF">LCGC14_1841770</name>
</gene>
<organism evidence="1">
    <name type="scientific">marine sediment metagenome</name>
    <dbReference type="NCBI Taxonomy" id="412755"/>
    <lineage>
        <taxon>unclassified sequences</taxon>
        <taxon>metagenomes</taxon>
        <taxon>ecological metagenomes</taxon>
    </lineage>
</organism>
<comment type="caution">
    <text evidence="1">The sequence shown here is derived from an EMBL/GenBank/DDBJ whole genome shotgun (WGS) entry which is preliminary data.</text>
</comment>
<reference evidence="1" key="1">
    <citation type="journal article" date="2015" name="Nature">
        <title>Complex archaea that bridge the gap between prokaryotes and eukaryotes.</title>
        <authorList>
            <person name="Spang A."/>
            <person name="Saw J.H."/>
            <person name="Jorgensen S.L."/>
            <person name="Zaremba-Niedzwiedzka K."/>
            <person name="Martijn J."/>
            <person name="Lind A.E."/>
            <person name="van Eijk R."/>
            <person name="Schleper C."/>
            <person name="Guy L."/>
            <person name="Ettema T.J."/>
        </authorList>
    </citation>
    <scope>NUCLEOTIDE SEQUENCE</scope>
</reference>
<name>A0A0F9GCZ6_9ZZZZ</name>
<dbReference type="AlphaFoldDB" id="A0A0F9GCZ6"/>